<feature type="binding site" evidence="13">
    <location>
        <position position="261"/>
    </location>
    <ligand>
        <name>Mg(2+)</name>
        <dbReference type="ChEBI" id="CHEBI:18420"/>
        <label>1</label>
        <note>catalytic</note>
    </ligand>
</feature>
<organism evidence="16">
    <name type="scientific">Chromera velia CCMP2878</name>
    <dbReference type="NCBI Taxonomy" id="1169474"/>
    <lineage>
        <taxon>Eukaryota</taxon>
        <taxon>Sar</taxon>
        <taxon>Alveolata</taxon>
        <taxon>Colpodellida</taxon>
        <taxon>Chromeraceae</taxon>
        <taxon>Chromera</taxon>
    </lineage>
</organism>
<dbReference type="SUPFAM" id="SSF56655">
    <property type="entry name" value="Carbohydrate phosphatase"/>
    <property type="match status" value="1"/>
</dbReference>
<dbReference type="AlphaFoldDB" id="A0A0G4IAH1"/>
<dbReference type="InterPro" id="IPR020550">
    <property type="entry name" value="Inositol_monophosphatase_CS"/>
</dbReference>
<dbReference type="GO" id="GO:0004441">
    <property type="term" value="F:inositol-1,4-bisphosphate 1-phosphatase activity"/>
    <property type="evidence" value="ECO:0007669"/>
    <property type="project" value="UniProtKB-EC"/>
</dbReference>
<dbReference type="EC" id="3.1.3.7" evidence="2"/>
<dbReference type="EMBL" id="CDMZ01005756">
    <property type="protein sequence ID" value="CEM54116.1"/>
    <property type="molecule type" value="Genomic_DNA"/>
</dbReference>
<name>A0A0G4IAH1_9ALVE</name>
<dbReference type="GO" id="GO:0046872">
    <property type="term" value="F:metal ion binding"/>
    <property type="evidence" value="ECO:0007669"/>
    <property type="project" value="UniProtKB-KW"/>
</dbReference>
<dbReference type="PROSITE" id="PS00629">
    <property type="entry name" value="IMP_1"/>
    <property type="match status" value="1"/>
</dbReference>
<dbReference type="GO" id="GO:0008441">
    <property type="term" value="F:3'(2'),5'-bisphosphate nucleotidase activity"/>
    <property type="evidence" value="ECO:0007669"/>
    <property type="project" value="UniProtKB-EC"/>
</dbReference>
<evidence type="ECO:0000256" key="8">
    <source>
        <dbReference type="ARBA" id="ARBA00044465"/>
    </source>
</evidence>
<evidence type="ECO:0000256" key="13">
    <source>
        <dbReference type="PIRSR" id="PIRSR600760-2"/>
    </source>
</evidence>
<evidence type="ECO:0000256" key="5">
    <source>
        <dbReference type="ARBA" id="ARBA00022842"/>
    </source>
</evidence>
<feature type="binding site" evidence="13">
    <location>
        <position position="438"/>
    </location>
    <ligand>
        <name>Mg(2+)</name>
        <dbReference type="ChEBI" id="CHEBI:18420"/>
        <label>1</label>
        <note>catalytic</note>
    </ligand>
</feature>
<proteinExistence type="inferred from homology"/>
<keyword evidence="4 13" id="KW-0479">Metal-binding</keyword>
<comment type="similarity">
    <text evidence="1">Belongs to the inositol monophosphatase superfamily.</text>
</comment>
<keyword evidence="3" id="KW-0452">Lithium</keyword>
<dbReference type="GO" id="GO:0046854">
    <property type="term" value="P:phosphatidylinositol phosphate biosynthetic process"/>
    <property type="evidence" value="ECO:0007669"/>
    <property type="project" value="InterPro"/>
</dbReference>
<evidence type="ECO:0000256" key="14">
    <source>
        <dbReference type="SAM" id="MobiDB-lite"/>
    </source>
</evidence>
<dbReference type="InterPro" id="IPR050725">
    <property type="entry name" value="CysQ/Inositol_MonoPase"/>
</dbReference>
<evidence type="ECO:0000256" key="9">
    <source>
        <dbReference type="ARBA" id="ARBA00044478"/>
    </source>
</evidence>
<comment type="cofactor">
    <cofactor evidence="13">
        <name>Mg(2+)</name>
        <dbReference type="ChEBI" id="CHEBI:18420"/>
    </cofactor>
</comment>
<feature type="binding site" evidence="13">
    <location>
        <position position="260"/>
    </location>
    <ligand>
        <name>Mg(2+)</name>
        <dbReference type="ChEBI" id="CHEBI:18420"/>
        <label>1</label>
        <note>catalytic</note>
    </ligand>
</feature>
<dbReference type="VEuPathDB" id="CryptoDB:Cvel_12515"/>
<evidence type="ECO:0000256" key="2">
    <source>
        <dbReference type="ARBA" id="ARBA00012633"/>
    </source>
</evidence>
<dbReference type="InterPro" id="IPR000760">
    <property type="entry name" value="Inositol_monophosphatase-like"/>
</dbReference>
<feature type="compositionally biased region" description="Basic and acidic residues" evidence="14">
    <location>
        <begin position="340"/>
        <end position="356"/>
    </location>
</feature>
<evidence type="ECO:0000256" key="12">
    <source>
        <dbReference type="ARBA" id="ARBA00044554"/>
    </source>
</evidence>
<comment type="catalytic activity">
    <reaction evidence="9">
        <text>1D-myo-inositol 1,4-bisphosphate + H2O = 1D-myo-inositol 4-phosphate + phosphate</text>
        <dbReference type="Rhea" id="RHEA:15553"/>
        <dbReference type="ChEBI" id="CHEBI:15377"/>
        <dbReference type="ChEBI" id="CHEBI:43474"/>
        <dbReference type="ChEBI" id="CHEBI:58282"/>
        <dbReference type="ChEBI" id="CHEBI:58469"/>
        <dbReference type="EC" id="3.1.3.57"/>
    </reaction>
    <physiologicalReaction direction="left-to-right" evidence="9">
        <dbReference type="Rhea" id="RHEA:15554"/>
    </physiologicalReaction>
</comment>
<evidence type="ECO:0000256" key="4">
    <source>
        <dbReference type="ARBA" id="ARBA00022723"/>
    </source>
</evidence>
<evidence type="ECO:0000256" key="1">
    <source>
        <dbReference type="ARBA" id="ARBA00009759"/>
    </source>
</evidence>
<dbReference type="PROSITE" id="PS00630">
    <property type="entry name" value="IMP_2"/>
    <property type="match status" value="1"/>
</dbReference>
<dbReference type="Gene3D" id="3.90.1200.10">
    <property type="match status" value="1"/>
</dbReference>
<comment type="catalytic activity">
    <reaction evidence="8">
        <text>1D-myo-inositol 1,3,4-trisphosphate + H2O = 1D-myo-inositol 3,4-bisphosphate + phosphate</text>
        <dbReference type="Rhea" id="RHEA:70319"/>
        <dbReference type="ChEBI" id="CHEBI:15377"/>
        <dbReference type="ChEBI" id="CHEBI:43474"/>
        <dbReference type="ChEBI" id="CHEBI:58414"/>
        <dbReference type="ChEBI" id="CHEBI:83241"/>
    </reaction>
    <physiologicalReaction direction="left-to-right" evidence="8">
        <dbReference type="Rhea" id="RHEA:70320"/>
    </physiologicalReaction>
</comment>
<feature type="signal peptide" evidence="15">
    <location>
        <begin position="1"/>
        <end position="24"/>
    </location>
</feature>
<evidence type="ECO:0000256" key="11">
    <source>
        <dbReference type="ARBA" id="ARBA00044544"/>
    </source>
</evidence>
<evidence type="ECO:0000256" key="10">
    <source>
        <dbReference type="ARBA" id="ARBA00044519"/>
    </source>
</evidence>
<feature type="region of interest" description="Disordered" evidence="14">
    <location>
        <begin position="184"/>
        <end position="212"/>
    </location>
</feature>
<feature type="chain" id="PRO_5005192342" description="3'(2'),5'-bisphosphate nucleotidase 1" evidence="15">
    <location>
        <begin position="25"/>
        <end position="1045"/>
    </location>
</feature>
<dbReference type="InterPro" id="IPR004119">
    <property type="entry name" value="EcKL"/>
</dbReference>
<dbReference type="Pfam" id="PF02958">
    <property type="entry name" value="EcKL"/>
    <property type="match status" value="1"/>
</dbReference>
<keyword evidence="5 13" id="KW-0460">Magnesium</keyword>
<feature type="compositionally biased region" description="Low complexity" evidence="14">
    <location>
        <begin position="186"/>
        <end position="205"/>
    </location>
</feature>
<feature type="binding site" evidence="13">
    <location>
        <position position="258"/>
    </location>
    <ligand>
        <name>Mg(2+)</name>
        <dbReference type="ChEBI" id="CHEBI:18420"/>
        <label>1</label>
        <note>catalytic</note>
    </ligand>
</feature>
<evidence type="ECO:0000256" key="15">
    <source>
        <dbReference type="SAM" id="SignalP"/>
    </source>
</evidence>
<evidence type="ECO:0000256" key="7">
    <source>
        <dbReference type="ARBA" id="ARBA00041815"/>
    </source>
</evidence>
<gene>
    <name evidence="16" type="ORF">Cvel_12515</name>
</gene>
<evidence type="ECO:0000313" key="16">
    <source>
        <dbReference type="EMBL" id="CEM54116.1"/>
    </source>
</evidence>
<keyword evidence="15" id="KW-0732">Signal</keyword>
<evidence type="ECO:0000256" key="3">
    <source>
        <dbReference type="ARBA" id="ARBA00022671"/>
    </source>
</evidence>
<sequence>MKTSVYRAPFHFPFVLQTFLLCWSAQTTRLLHRSAFVSSHVNRGVPSPPSLKDQRAAKWFCRRKAAGRLGASTPFLQSSVSQRAEAARQEQTQSWTGDGGDGIDLVDLTSALVEAALAAGREIRSVHSSGSLRAVEKGGGVDEWTGSEMDDLQTEADRRAEQKIVAMLHHRFPKLRVVGEEGFFASSSSPSPSSTLTSTLTDPLGGSLGEEGGGEIVQLEGGRGKEGAGEDTQVRLPVDVEALPYGKVHPRRLSCWVDPLDGTAEFVRGDLQSVTTLIGVALDGVPVAGVIAKPFGDAALQAEGEGEGASVLWALAGAGAFLWSGDPHSPHRRLHVSDPGTHRPSLEDGGPREAATEPRHVCCSGLAFEERHAPPVSVPLACAVTTRSRSTTALERALDKLSATRIVRAGGAGNKFWDVAVGAADVYVFPRGGTKRWDACAGEAILRAVGGVVSDVFGRPYRYYLPSPLGAAVESSEEASAELEGAEGIQNSFGLLASCGREGEDFHFRAIVPPVLEAVCEEAALEKDGLLAGWLEGLREKRGKRDRGGAWDIARLSDGEGITCEWLQRAVSSLPCSVLFIEGEEEGRKSGKQQSVSLGEAGWRVVDVEVRESEAIRFRLSEAVRLRAVLERQQGGEGEGEKQRGTASFFFKRMVPRDLPDVRTREEGRLQETVESALVEACFLSGEASALGQETGLRLPRLLSLESSHFPHSPLDSSFCTLMEDLSNPRACVNSGLRGEAVEQREYFFWKGADGGGRGDAAAVLDALARFHAFFWEGGGPFARTRPVREAVSEILKEPPSRHLIGEEGGVLPVWHVGSFWAMRDSEIGNSSAAVGGLRAFLDRWGDFVSKAPGGISKEQLEGLVTAKWGQMGQEILRLREKPCTAVHGDFKAANIFLPSGTGIFEEEADAKGEGLERPALIDFQWMGRGRPAFDLVYFMLSSVDPESLYRDEEMVRFYYERLSFHMGRLGGGRDLSAFSEDECLDEFRTVLRAFIARTVLGGAWPRFGVEFERREGRLSVAGYNKSAKVGGFAVQRMRDLLLND</sequence>
<reference evidence="16" key="1">
    <citation type="submission" date="2014-11" db="EMBL/GenBank/DDBJ databases">
        <authorList>
            <person name="Otto D Thomas"/>
            <person name="Naeem Raeece"/>
        </authorList>
    </citation>
    <scope>NUCLEOTIDE SEQUENCE</scope>
</reference>
<dbReference type="InterPro" id="IPR020583">
    <property type="entry name" value="Inositol_monoP_metal-BS"/>
</dbReference>
<accession>A0A0G4IAH1</accession>
<dbReference type="EC" id="3.1.3.57" evidence="10"/>
<dbReference type="InterPro" id="IPR011009">
    <property type="entry name" value="Kinase-like_dom_sf"/>
</dbReference>
<dbReference type="Gene3D" id="3.40.190.80">
    <property type="match status" value="1"/>
</dbReference>
<dbReference type="Pfam" id="PF00459">
    <property type="entry name" value="Inositol_P"/>
    <property type="match status" value="2"/>
</dbReference>
<dbReference type="PANTHER" id="PTHR43028:SF5">
    <property type="entry name" value="3'(2'),5'-BISPHOSPHATE NUCLEOTIDASE 1"/>
    <property type="match status" value="1"/>
</dbReference>
<evidence type="ECO:0000256" key="6">
    <source>
        <dbReference type="ARBA" id="ARBA00040342"/>
    </source>
</evidence>
<feature type="binding site" evidence="13">
    <location>
        <position position="180"/>
    </location>
    <ligand>
        <name>Mg(2+)</name>
        <dbReference type="ChEBI" id="CHEBI:18420"/>
        <label>1</label>
        <note>catalytic</note>
    </ligand>
</feature>
<dbReference type="SUPFAM" id="SSF56112">
    <property type="entry name" value="Protein kinase-like (PK-like)"/>
    <property type="match status" value="1"/>
</dbReference>
<dbReference type="Gene3D" id="3.30.540.10">
    <property type="entry name" value="Fructose-1,6-Bisphosphatase, subunit A, domain 1"/>
    <property type="match status" value="1"/>
</dbReference>
<protein>
    <recommendedName>
        <fullName evidence="6">3'(2'),5'-bisphosphate nucleotidase 1</fullName>
        <ecNumber evidence="10">3.1.3.57</ecNumber>
        <ecNumber evidence="2">3.1.3.7</ecNumber>
    </recommendedName>
    <alternativeName>
        <fullName evidence="11">3'-phosphoadenosine 5'-phosphate phosphatase</fullName>
    </alternativeName>
    <alternativeName>
        <fullName evidence="7">Bisphosphate 3'-nucleotidase 1</fullName>
    </alternativeName>
    <alternativeName>
        <fullName evidence="12">Inositol-polyphosphate 1-phosphatase</fullName>
    </alternativeName>
</protein>
<dbReference type="PANTHER" id="PTHR43028">
    <property type="entry name" value="3'(2'),5'-BISPHOSPHATE NUCLEOTIDASE 1"/>
    <property type="match status" value="1"/>
</dbReference>
<feature type="region of interest" description="Disordered" evidence="14">
    <location>
        <begin position="329"/>
        <end position="356"/>
    </location>
</feature>